<dbReference type="Gene3D" id="1.10.287.1120">
    <property type="entry name" value="Bipartite methylase S protein"/>
    <property type="match status" value="1"/>
</dbReference>
<comment type="similarity">
    <text evidence="1">Belongs to the type-I restriction system S methylase family.</text>
</comment>
<evidence type="ECO:0000259" key="5">
    <source>
        <dbReference type="Pfam" id="PF01420"/>
    </source>
</evidence>
<organism evidence="6 7">
    <name type="scientific">Urechidicola croceus</name>
    <dbReference type="NCBI Taxonomy" id="1850246"/>
    <lineage>
        <taxon>Bacteria</taxon>
        <taxon>Pseudomonadati</taxon>
        <taxon>Bacteroidota</taxon>
        <taxon>Flavobacteriia</taxon>
        <taxon>Flavobacteriales</taxon>
        <taxon>Flavobacteriaceae</taxon>
        <taxon>Urechidicola</taxon>
    </lineage>
</organism>
<evidence type="ECO:0000256" key="4">
    <source>
        <dbReference type="SAM" id="MobiDB-lite"/>
    </source>
</evidence>
<evidence type="ECO:0000313" key="7">
    <source>
        <dbReference type="Proteomes" id="UP000176050"/>
    </source>
</evidence>
<dbReference type="InterPro" id="IPR052021">
    <property type="entry name" value="Type-I_RS_S_subunit"/>
</dbReference>
<dbReference type="Gene3D" id="3.90.220.20">
    <property type="entry name" value="DNA methylase specificity domains"/>
    <property type="match status" value="2"/>
</dbReference>
<dbReference type="AlphaFoldDB" id="A0A1D8PBV8"/>
<protein>
    <recommendedName>
        <fullName evidence="5">Type I restriction modification DNA specificity domain-containing protein</fullName>
    </recommendedName>
</protein>
<feature type="region of interest" description="Disordered" evidence="4">
    <location>
        <begin position="194"/>
        <end position="216"/>
    </location>
</feature>
<dbReference type="EMBL" id="CP017478">
    <property type="protein sequence ID" value="AOW21985.1"/>
    <property type="molecule type" value="Genomic_DNA"/>
</dbReference>
<evidence type="ECO:0000256" key="1">
    <source>
        <dbReference type="ARBA" id="ARBA00010923"/>
    </source>
</evidence>
<keyword evidence="2" id="KW-0680">Restriction system</keyword>
<dbReference type="InterPro" id="IPR000055">
    <property type="entry name" value="Restrct_endonuc_typeI_TRD"/>
</dbReference>
<dbReference type="InterPro" id="IPR044946">
    <property type="entry name" value="Restrct_endonuc_typeI_TRD_sf"/>
</dbReference>
<evidence type="ECO:0000256" key="2">
    <source>
        <dbReference type="ARBA" id="ARBA00022747"/>
    </source>
</evidence>
<keyword evidence="3" id="KW-0238">DNA-binding</keyword>
<dbReference type="STRING" id="1850246.LPB138_02355"/>
<dbReference type="PANTHER" id="PTHR30408">
    <property type="entry name" value="TYPE-1 RESTRICTION ENZYME ECOKI SPECIFICITY PROTEIN"/>
    <property type="match status" value="1"/>
</dbReference>
<evidence type="ECO:0000313" key="6">
    <source>
        <dbReference type="EMBL" id="AOW21985.1"/>
    </source>
</evidence>
<keyword evidence="7" id="KW-1185">Reference proteome</keyword>
<gene>
    <name evidence="6" type="ORF">LPB138_02355</name>
</gene>
<dbReference type="SUPFAM" id="SSF116734">
    <property type="entry name" value="DNA methylase specificity domain"/>
    <property type="match status" value="2"/>
</dbReference>
<proteinExistence type="inferred from homology"/>
<dbReference type="PANTHER" id="PTHR30408:SF13">
    <property type="entry name" value="TYPE I RESTRICTION ENZYME HINDI SPECIFICITY SUBUNIT"/>
    <property type="match status" value="1"/>
</dbReference>
<reference evidence="6 7" key="1">
    <citation type="submission" date="2016-10" db="EMBL/GenBank/DDBJ databases">
        <title>Lutibacter sp. LPB0138, isolated from marine gastropod.</title>
        <authorList>
            <person name="Kim E."/>
            <person name="Yi H."/>
        </authorList>
    </citation>
    <scope>NUCLEOTIDE SEQUENCE [LARGE SCALE GENOMIC DNA]</scope>
    <source>
        <strain evidence="6 7">LPB0138</strain>
    </source>
</reference>
<dbReference type="Pfam" id="PF01420">
    <property type="entry name" value="Methylase_S"/>
    <property type="match status" value="2"/>
</dbReference>
<feature type="compositionally biased region" description="Polar residues" evidence="4">
    <location>
        <begin position="205"/>
        <end position="216"/>
    </location>
</feature>
<dbReference type="REBASE" id="162294">
    <property type="entry name" value="S.Lsp138ORF2360P"/>
</dbReference>
<dbReference type="GO" id="GO:0009307">
    <property type="term" value="P:DNA restriction-modification system"/>
    <property type="evidence" value="ECO:0007669"/>
    <property type="project" value="UniProtKB-KW"/>
</dbReference>
<name>A0A1D8PBV8_9FLAO</name>
<sequence>MPCNDVSLTPKLRFKEFEGDWEKKKIGEVLKIGSGRDYKHLNKGQIPVYGTGGLMTYVDEYLYEGESVCIGRKGTIDKPVYLNEKFWTVDTLFYTHSFKNSIPKFIFRLFERINWKLYNEASGVPSLSKSTIEKIKFSTPSLPEQQKIASFLTAVDTKIQQLTRKKELLEQYKKGVMQKIFNQELRFKPDNANETSLREPVARNEANSTQSVQNETDFPDWEEKKLGDVCDVNPKNHELPNSFVYIDLESVESGRLVFQNRIDLSEAPSRAQRLLKVNDLLFQTVRPYQMNNLFFNKEGDYVASTGYAQLRVKESAMFLYQLLHTNEFVNNVLERCTGTSYPAINSKDLSKLKIKVPSLKEQQKIATYLSAIDRKIETVNNQISHTQTFKKGLLQQLFV</sequence>
<feature type="domain" description="Type I restriction modification DNA specificity" evidence="5">
    <location>
        <begin position="19"/>
        <end position="170"/>
    </location>
</feature>
<accession>A0A1D8PBV8</accession>
<evidence type="ECO:0000256" key="3">
    <source>
        <dbReference type="ARBA" id="ARBA00023125"/>
    </source>
</evidence>
<dbReference type="KEGG" id="lul:LPB138_02355"/>
<dbReference type="GO" id="GO:0003677">
    <property type="term" value="F:DNA binding"/>
    <property type="evidence" value="ECO:0007669"/>
    <property type="project" value="UniProtKB-KW"/>
</dbReference>
<feature type="domain" description="Type I restriction modification DNA specificity" evidence="5">
    <location>
        <begin position="220"/>
        <end position="382"/>
    </location>
</feature>
<dbReference type="Proteomes" id="UP000176050">
    <property type="component" value="Chromosome"/>
</dbReference>
<dbReference type="CDD" id="cd17288">
    <property type="entry name" value="RMtype1_S_LlaAI06ORF1089P_TRD1-CR1_like"/>
    <property type="match status" value="1"/>
</dbReference>